<evidence type="ECO:0000256" key="1">
    <source>
        <dbReference type="SAM" id="Phobius"/>
    </source>
</evidence>
<dbReference type="EMBL" id="CP014136">
    <property type="protein sequence ID" value="ATA18620.1"/>
    <property type="molecule type" value="Genomic_DNA"/>
</dbReference>
<dbReference type="GO" id="GO:0016747">
    <property type="term" value="F:acyltransferase activity, transferring groups other than amino-acyl groups"/>
    <property type="evidence" value="ECO:0007669"/>
    <property type="project" value="InterPro"/>
</dbReference>
<dbReference type="InterPro" id="IPR050879">
    <property type="entry name" value="Acyltransferase_3"/>
</dbReference>
<feature type="transmembrane region" description="Helical" evidence="1">
    <location>
        <begin position="275"/>
        <end position="294"/>
    </location>
</feature>
<dbReference type="KEGG" id="gqu:AWC35_04255"/>
<feature type="transmembrane region" description="Helical" evidence="1">
    <location>
        <begin position="233"/>
        <end position="254"/>
    </location>
</feature>
<feature type="transmembrane region" description="Helical" evidence="1">
    <location>
        <begin position="300"/>
        <end position="321"/>
    </location>
</feature>
<keyword evidence="1" id="KW-0472">Membrane</keyword>
<evidence type="ECO:0000313" key="3">
    <source>
        <dbReference type="EMBL" id="ATA18620.1"/>
    </source>
</evidence>
<gene>
    <name evidence="3" type="ORF">AWC35_04255</name>
</gene>
<feature type="transmembrane region" description="Helical" evidence="1">
    <location>
        <begin position="35"/>
        <end position="56"/>
    </location>
</feature>
<evidence type="ECO:0000313" key="4">
    <source>
        <dbReference type="Proteomes" id="UP000217182"/>
    </source>
</evidence>
<dbReference type="OrthoDB" id="9767863at2"/>
<evidence type="ECO:0000259" key="2">
    <source>
        <dbReference type="Pfam" id="PF01757"/>
    </source>
</evidence>
<sequence length="341" mass="39363">MIYSVQYLRGIAALMVVIYHAEIKGEQYQVGSLSSFHIGYFGVDLFFIISGFIMCYTTYNKNIAFTGFMFSRIRRILPLYWLMSFAALFIYLIKPGLVNSSGGVTSIWASFSLIPNGDRYLVSNGWTLSYEFWFYFIFGLALFFPKKYNLFIVGSLILCMMTIGNTVKPDNEFIKFITNNLLFEFLLGVISFYILRCKKLSKGIYLFLILISLLSLLYQNLYGVINNYFGRSFYAGIPMCMLFIGFVGLEKFFISQHTQKVFSFLEMLGNSSYSLYLSHGFVLSPIAIILNKFSITNYSFLFSSILIFSAIVVGWLCYRFLEVPITNKINIYINKQQRRSV</sequence>
<feature type="transmembrane region" description="Helical" evidence="1">
    <location>
        <begin position="76"/>
        <end position="93"/>
    </location>
</feature>
<accession>A0A250AXC8</accession>
<keyword evidence="4" id="KW-1185">Reference proteome</keyword>
<feature type="transmembrane region" description="Helical" evidence="1">
    <location>
        <begin position="150"/>
        <end position="167"/>
    </location>
</feature>
<dbReference type="Proteomes" id="UP000217182">
    <property type="component" value="Chromosome"/>
</dbReference>
<dbReference type="GO" id="GO:0000271">
    <property type="term" value="P:polysaccharide biosynthetic process"/>
    <property type="evidence" value="ECO:0007669"/>
    <property type="project" value="TreeGrafter"/>
</dbReference>
<feature type="transmembrane region" description="Helical" evidence="1">
    <location>
        <begin position="7"/>
        <end position="23"/>
    </location>
</feature>
<name>A0A250AXC8_9GAMM</name>
<proteinExistence type="predicted"/>
<dbReference type="PANTHER" id="PTHR23028">
    <property type="entry name" value="ACETYLTRANSFERASE"/>
    <property type="match status" value="1"/>
</dbReference>
<keyword evidence="1" id="KW-1133">Transmembrane helix</keyword>
<feature type="transmembrane region" description="Helical" evidence="1">
    <location>
        <begin position="125"/>
        <end position="143"/>
    </location>
</feature>
<dbReference type="InterPro" id="IPR002656">
    <property type="entry name" value="Acyl_transf_3_dom"/>
</dbReference>
<feature type="transmembrane region" description="Helical" evidence="1">
    <location>
        <begin position="173"/>
        <end position="195"/>
    </location>
</feature>
<dbReference type="RefSeq" id="WP_095845220.1">
    <property type="nucleotide sequence ID" value="NZ_CP014136.1"/>
</dbReference>
<dbReference type="PANTHER" id="PTHR23028:SF131">
    <property type="entry name" value="BLR2367 PROTEIN"/>
    <property type="match status" value="1"/>
</dbReference>
<dbReference type="Pfam" id="PF01757">
    <property type="entry name" value="Acyl_transf_3"/>
    <property type="match status" value="1"/>
</dbReference>
<reference evidence="3 4" key="1">
    <citation type="submission" date="2016-01" db="EMBL/GenBank/DDBJ databases">
        <authorList>
            <person name="Oliw E.H."/>
        </authorList>
    </citation>
    <scope>NUCLEOTIDE SEQUENCE [LARGE SCALE GENOMIC DNA]</scope>
    <source>
        <strain evidence="3 4">FRB97</strain>
    </source>
</reference>
<dbReference type="GO" id="GO:0016020">
    <property type="term" value="C:membrane"/>
    <property type="evidence" value="ECO:0007669"/>
    <property type="project" value="TreeGrafter"/>
</dbReference>
<organism evidence="3 4">
    <name type="scientific">Gibbsiella quercinecans</name>
    <dbReference type="NCBI Taxonomy" id="929813"/>
    <lineage>
        <taxon>Bacteria</taxon>
        <taxon>Pseudomonadati</taxon>
        <taxon>Pseudomonadota</taxon>
        <taxon>Gammaproteobacteria</taxon>
        <taxon>Enterobacterales</taxon>
        <taxon>Yersiniaceae</taxon>
        <taxon>Gibbsiella</taxon>
    </lineage>
</organism>
<protein>
    <recommendedName>
        <fullName evidence="2">Acyltransferase 3 domain-containing protein</fullName>
    </recommendedName>
</protein>
<feature type="transmembrane region" description="Helical" evidence="1">
    <location>
        <begin position="204"/>
        <end position="221"/>
    </location>
</feature>
<keyword evidence="1" id="KW-0812">Transmembrane</keyword>
<dbReference type="AlphaFoldDB" id="A0A250AXC8"/>
<feature type="domain" description="Acyltransferase 3" evidence="2">
    <location>
        <begin position="2"/>
        <end position="319"/>
    </location>
</feature>